<feature type="transmembrane region" description="Helical" evidence="1">
    <location>
        <begin position="54"/>
        <end position="74"/>
    </location>
</feature>
<dbReference type="EMBL" id="LAZR01004831">
    <property type="protein sequence ID" value="KKN05200.1"/>
    <property type="molecule type" value="Genomic_DNA"/>
</dbReference>
<comment type="caution">
    <text evidence="2">The sequence shown here is derived from an EMBL/GenBank/DDBJ whole genome shotgun (WGS) entry which is preliminary data.</text>
</comment>
<gene>
    <name evidence="2" type="ORF">LCGC14_1089740</name>
</gene>
<evidence type="ECO:0000313" key="2">
    <source>
        <dbReference type="EMBL" id="KKN05200.1"/>
    </source>
</evidence>
<feature type="transmembrane region" description="Helical" evidence="1">
    <location>
        <begin position="127"/>
        <end position="148"/>
    </location>
</feature>
<evidence type="ECO:0000256" key="1">
    <source>
        <dbReference type="SAM" id="Phobius"/>
    </source>
</evidence>
<reference evidence="2" key="1">
    <citation type="journal article" date="2015" name="Nature">
        <title>Complex archaea that bridge the gap between prokaryotes and eukaryotes.</title>
        <authorList>
            <person name="Spang A."/>
            <person name="Saw J.H."/>
            <person name="Jorgensen S.L."/>
            <person name="Zaremba-Niedzwiedzka K."/>
            <person name="Martijn J."/>
            <person name="Lind A.E."/>
            <person name="van Eijk R."/>
            <person name="Schleper C."/>
            <person name="Guy L."/>
            <person name="Ettema T.J."/>
        </authorList>
    </citation>
    <scope>NUCLEOTIDE SEQUENCE</scope>
</reference>
<sequence length="149" mass="17729">MSNNEKSDTIYSQYFAIIQNVINRTAKNSFLIKAWTVTLIAAIFVLTFSIVNILIFGVLLAITFIFWVLDSYYLSLERVYRRLYQTKVEEYNDDQKRESMKLFDMDYKPFKKLEQKFLRIMVSKTEILFYFPMIGALTCFLIISIVMIF</sequence>
<proteinExistence type="predicted"/>
<evidence type="ECO:0008006" key="3">
    <source>
        <dbReference type="Google" id="ProtNLM"/>
    </source>
</evidence>
<accession>A0A0F9MCX2</accession>
<feature type="transmembrane region" description="Helical" evidence="1">
    <location>
        <begin position="30"/>
        <end position="48"/>
    </location>
</feature>
<organism evidence="2">
    <name type="scientific">marine sediment metagenome</name>
    <dbReference type="NCBI Taxonomy" id="412755"/>
    <lineage>
        <taxon>unclassified sequences</taxon>
        <taxon>metagenomes</taxon>
        <taxon>ecological metagenomes</taxon>
    </lineage>
</organism>
<name>A0A0F9MCX2_9ZZZZ</name>
<dbReference type="AlphaFoldDB" id="A0A0F9MCX2"/>
<keyword evidence="1" id="KW-0812">Transmembrane</keyword>
<keyword evidence="1" id="KW-0472">Membrane</keyword>
<keyword evidence="1" id="KW-1133">Transmembrane helix</keyword>
<protein>
    <recommendedName>
        <fullName evidence="3">DUF3899 domain-containing protein</fullName>
    </recommendedName>
</protein>